<reference evidence="1" key="1">
    <citation type="journal article" date="2023" name="G3 (Bethesda)">
        <title>Whole genome assemblies of Zophobas morio and Tenebrio molitor.</title>
        <authorList>
            <person name="Kaur S."/>
            <person name="Stinson S.A."/>
            <person name="diCenzo G.C."/>
        </authorList>
    </citation>
    <scope>NUCLEOTIDE SEQUENCE</scope>
    <source>
        <strain evidence="1">QUZm001</strain>
    </source>
</reference>
<dbReference type="PANTHER" id="PTHR33939">
    <property type="entry name" value="PROTEIN CBG22215"/>
    <property type="match status" value="1"/>
</dbReference>
<evidence type="ECO:0008006" key="3">
    <source>
        <dbReference type="Google" id="ProtNLM"/>
    </source>
</evidence>
<proteinExistence type="predicted"/>
<name>A0AA38HWY6_9CUCU</name>
<gene>
    <name evidence="1" type="ORF">Zmor_022626</name>
</gene>
<dbReference type="InterPro" id="IPR036397">
    <property type="entry name" value="RNaseH_sf"/>
</dbReference>
<evidence type="ECO:0000313" key="2">
    <source>
        <dbReference type="Proteomes" id="UP001168821"/>
    </source>
</evidence>
<dbReference type="GO" id="GO:0003676">
    <property type="term" value="F:nucleic acid binding"/>
    <property type="evidence" value="ECO:0007669"/>
    <property type="project" value="InterPro"/>
</dbReference>
<evidence type="ECO:0000313" key="1">
    <source>
        <dbReference type="EMBL" id="KAJ3644929.1"/>
    </source>
</evidence>
<dbReference type="EMBL" id="JALNTZ010000007">
    <property type="protein sequence ID" value="KAJ3644929.1"/>
    <property type="molecule type" value="Genomic_DNA"/>
</dbReference>
<dbReference type="AlphaFoldDB" id="A0AA38HWY6"/>
<protein>
    <recommendedName>
        <fullName evidence="3">Tc1-like transposase DDE domain-containing protein</fullName>
    </recommendedName>
</protein>
<accession>A0AA38HWY6</accession>
<organism evidence="1 2">
    <name type="scientific">Zophobas morio</name>
    <dbReference type="NCBI Taxonomy" id="2755281"/>
    <lineage>
        <taxon>Eukaryota</taxon>
        <taxon>Metazoa</taxon>
        <taxon>Ecdysozoa</taxon>
        <taxon>Arthropoda</taxon>
        <taxon>Hexapoda</taxon>
        <taxon>Insecta</taxon>
        <taxon>Pterygota</taxon>
        <taxon>Neoptera</taxon>
        <taxon>Endopterygota</taxon>
        <taxon>Coleoptera</taxon>
        <taxon>Polyphaga</taxon>
        <taxon>Cucujiformia</taxon>
        <taxon>Tenebrionidae</taxon>
        <taxon>Zophobas</taxon>
    </lineage>
</organism>
<dbReference type="Gene3D" id="3.30.420.10">
    <property type="entry name" value="Ribonuclease H-like superfamily/Ribonuclease H"/>
    <property type="match status" value="1"/>
</dbReference>
<comment type="caution">
    <text evidence="1">The sequence shown here is derived from an EMBL/GenBank/DDBJ whole genome shotgun (WGS) entry which is preliminary data.</text>
</comment>
<keyword evidence="2" id="KW-1185">Reference proteome</keyword>
<sequence>MGYNFKKVENRKIIIESPRLQGLKIKFLRRYIQLMEEDVTFVYLDETWVYQHGVPVRRWVHESDRRGMPAKIVMNEGRRFTILHAGGKFGFLENCLLFLDSNNDSRDYHKTMNGQLFRQWVETQLIPSVNFINGKVVIIMDNAPYHSVLAEQLPRLSWIKSKLKFWLAQKKIPFGDNLTKKQLWDIIKPLLPSTRKYEIDELLSKSNIEVLRLPPYHCHYNAIEMVWGFCKPYYNKHILKQSSKKSEIKHLWIEAMSKYTPEMWTSSVIHCENIIKNDWQRMMGNTSVKDIPPVIISLGESDSESDLSSDESDSISDIMQDDVLANRTLNVSMDPETSMNETQGNIGEGQQLCVDDVEMCEWMNAENDIETIIVEVIDD</sequence>
<dbReference type="PANTHER" id="PTHR33939:SF1">
    <property type="entry name" value="DUF4371 DOMAIN-CONTAINING PROTEIN"/>
    <property type="match status" value="1"/>
</dbReference>
<dbReference type="Proteomes" id="UP001168821">
    <property type="component" value="Unassembled WGS sequence"/>
</dbReference>